<gene>
    <name evidence="2" type="ORF">CANTADRAFT_26184</name>
</gene>
<protein>
    <submittedName>
        <fullName evidence="2">Uncharacterized protein</fullName>
    </submittedName>
</protein>
<reference evidence="3" key="1">
    <citation type="submission" date="2016-05" db="EMBL/GenBank/DDBJ databases">
        <title>Comparative genomics of biotechnologically important yeasts.</title>
        <authorList>
            <consortium name="DOE Joint Genome Institute"/>
            <person name="Riley R."/>
            <person name="Haridas S."/>
            <person name="Wolfe K.H."/>
            <person name="Lopes M.R."/>
            <person name="Hittinger C.T."/>
            <person name="Goker M."/>
            <person name="Salamov A."/>
            <person name="Wisecaver J."/>
            <person name="Long T.M."/>
            <person name="Aerts A.L."/>
            <person name="Barry K."/>
            <person name="Choi C."/>
            <person name="Clum A."/>
            <person name="Coughlan A.Y."/>
            <person name="Deshpande S."/>
            <person name="Douglass A.P."/>
            <person name="Hanson S.J."/>
            <person name="Klenk H.-P."/>
            <person name="Labutti K."/>
            <person name="Lapidus A."/>
            <person name="Lindquist E."/>
            <person name="Lipzen A."/>
            <person name="Meier-Kolthoff J.P."/>
            <person name="Ohm R.A."/>
            <person name="Otillar R.P."/>
            <person name="Pangilinan J."/>
            <person name="Peng Y."/>
            <person name="Rokas A."/>
            <person name="Rosa C.A."/>
            <person name="Scheuner C."/>
            <person name="Sibirny A.A."/>
            <person name="Slot J.C."/>
            <person name="Stielow J.B."/>
            <person name="Sun H."/>
            <person name="Kurtzman C.P."/>
            <person name="Blackwell M."/>
            <person name="Grigoriev I.V."/>
            <person name="Jeffries T.W."/>
        </authorList>
    </citation>
    <scope>NUCLEOTIDE SEQUENCE [LARGE SCALE GENOMIC DNA]</scope>
    <source>
        <strain evidence="3">NRRL Y-17324</strain>
    </source>
</reference>
<feature type="region of interest" description="Disordered" evidence="1">
    <location>
        <begin position="200"/>
        <end position="284"/>
    </location>
</feature>
<organism evidence="2 3">
    <name type="scientific">Suhomyces tanzawaensis NRRL Y-17324</name>
    <dbReference type="NCBI Taxonomy" id="984487"/>
    <lineage>
        <taxon>Eukaryota</taxon>
        <taxon>Fungi</taxon>
        <taxon>Dikarya</taxon>
        <taxon>Ascomycota</taxon>
        <taxon>Saccharomycotina</taxon>
        <taxon>Pichiomycetes</taxon>
        <taxon>Debaryomycetaceae</taxon>
        <taxon>Suhomyces</taxon>
    </lineage>
</organism>
<dbReference type="GO" id="GO:0000340">
    <property type="term" value="F:RNA 7-methylguanosine cap binding"/>
    <property type="evidence" value="ECO:0007669"/>
    <property type="project" value="InterPro"/>
</dbReference>
<name>A0A1E4SIA6_9ASCO</name>
<dbReference type="AlphaFoldDB" id="A0A1E4SIA6"/>
<dbReference type="OrthoDB" id="422106at2759"/>
<dbReference type="GeneID" id="30981816"/>
<dbReference type="GO" id="GO:0005634">
    <property type="term" value="C:nucleus"/>
    <property type="evidence" value="ECO:0007669"/>
    <property type="project" value="TreeGrafter"/>
</dbReference>
<sequence length="284" mass="33052">MTKTLEIEKEREAQINEQTIEVDIDGLTEVVRPEAIHIRGVDSLSTEDIKGFIDYYVNFEVKQEQDAEGEPKTVYEPFPIDDQITFRIQWINDTSVNVVFETPEFCRKALNQILVNPIEGDGLEGATQESQAKSYTPILAFRKHQNLLSRLGLEDTKDEEQSQQMEEDESSIELKIRQAFQSDKKVKNAREYSRYYLIHGEPERRSHRSERPERSGRRPDRYKSRGRNRGGRNHNEEEEEDLFAHKLAGGSNTAADEEEDLFAHKLRDRSPQRNRSRSPMALDR</sequence>
<accession>A0A1E4SIA6</accession>
<evidence type="ECO:0000313" key="2">
    <source>
        <dbReference type="EMBL" id="ODV79152.1"/>
    </source>
</evidence>
<dbReference type="Proteomes" id="UP000094285">
    <property type="component" value="Unassembled WGS sequence"/>
</dbReference>
<dbReference type="RefSeq" id="XP_020064274.1">
    <property type="nucleotide sequence ID" value="XM_020207679.1"/>
</dbReference>
<dbReference type="STRING" id="984487.A0A1E4SIA6"/>
<dbReference type="EMBL" id="KV453912">
    <property type="protein sequence ID" value="ODV79152.1"/>
    <property type="molecule type" value="Genomic_DNA"/>
</dbReference>
<evidence type="ECO:0000256" key="1">
    <source>
        <dbReference type="SAM" id="MobiDB-lite"/>
    </source>
</evidence>
<dbReference type="GO" id="GO:0003729">
    <property type="term" value="F:mRNA binding"/>
    <property type="evidence" value="ECO:0007669"/>
    <property type="project" value="InterPro"/>
</dbReference>
<dbReference type="PANTHER" id="PTHR16291:SF0">
    <property type="entry name" value="NUCLEAR CAP-BINDING PROTEIN SUBUNIT 3"/>
    <property type="match status" value="1"/>
</dbReference>
<dbReference type="InterPro" id="IPR019416">
    <property type="entry name" value="NCBP3"/>
</dbReference>
<feature type="compositionally biased region" description="Basic and acidic residues" evidence="1">
    <location>
        <begin position="200"/>
        <end position="223"/>
    </location>
</feature>
<dbReference type="PANTHER" id="PTHR16291">
    <property type="entry name" value="NUCLEAR CAP-BINDING PROTEIN SUBUNIT 3"/>
    <property type="match status" value="1"/>
</dbReference>
<proteinExistence type="predicted"/>
<keyword evidence="3" id="KW-1185">Reference proteome</keyword>
<dbReference type="Pfam" id="PF10309">
    <property type="entry name" value="NCBP3"/>
    <property type="match status" value="1"/>
</dbReference>
<evidence type="ECO:0000313" key="3">
    <source>
        <dbReference type="Proteomes" id="UP000094285"/>
    </source>
</evidence>
<feature type="compositionally biased region" description="Basic and acidic residues" evidence="1">
    <location>
        <begin position="261"/>
        <end position="271"/>
    </location>
</feature>